<proteinExistence type="predicted"/>
<accession>A0A6P2HKG9</accession>
<name>A0A6P2HKG9_BURL3</name>
<gene>
    <name evidence="1" type="ORF">BLA6863_00693</name>
</gene>
<sequence length="69" mass="7771">MANTVGLLHKLRRKIIMAPGHFPSGVATLKPTWLALHSVVVKWTGARQDWNSAMTWFALSYLARFHLGI</sequence>
<dbReference type="AlphaFoldDB" id="A0A6P2HKG9"/>
<protein>
    <submittedName>
        <fullName evidence="1">Transposase</fullName>
    </submittedName>
</protein>
<evidence type="ECO:0000313" key="2">
    <source>
        <dbReference type="Proteomes" id="UP000494170"/>
    </source>
</evidence>
<reference evidence="1 2" key="1">
    <citation type="submission" date="2019-09" db="EMBL/GenBank/DDBJ databases">
        <authorList>
            <person name="Depoorter E."/>
        </authorList>
    </citation>
    <scope>NUCLEOTIDE SEQUENCE [LARGE SCALE GENOMIC DNA]</scope>
    <source>
        <strain evidence="1">LMG 6863</strain>
    </source>
</reference>
<dbReference type="EMBL" id="CABVPY010000003">
    <property type="protein sequence ID" value="VWB18320.1"/>
    <property type="molecule type" value="Genomic_DNA"/>
</dbReference>
<evidence type="ECO:0000313" key="1">
    <source>
        <dbReference type="EMBL" id="VWB18320.1"/>
    </source>
</evidence>
<organism evidence="1 2">
    <name type="scientific">Burkholderia lata (strain ATCC 17760 / DSM 23089 / LMG 22485 / NCIMB 9086 / R18194 / 383)</name>
    <dbReference type="NCBI Taxonomy" id="482957"/>
    <lineage>
        <taxon>Bacteria</taxon>
        <taxon>Pseudomonadati</taxon>
        <taxon>Pseudomonadota</taxon>
        <taxon>Betaproteobacteria</taxon>
        <taxon>Burkholderiales</taxon>
        <taxon>Burkholderiaceae</taxon>
        <taxon>Burkholderia</taxon>
        <taxon>Burkholderia cepacia complex</taxon>
    </lineage>
</organism>
<dbReference type="Proteomes" id="UP000494170">
    <property type="component" value="Unassembled WGS sequence"/>
</dbReference>